<dbReference type="AlphaFoldDB" id="A0A7W6G2W1"/>
<accession>A0A7W6G2W1</accession>
<organism evidence="1 2">
    <name type="scientific">Rhizobium skierniewicense</name>
    <dbReference type="NCBI Taxonomy" id="984260"/>
    <lineage>
        <taxon>Bacteria</taxon>
        <taxon>Pseudomonadati</taxon>
        <taxon>Pseudomonadota</taxon>
        <taxon>Alphaproteobacteria</taxon>
        <taxon>Hyphomicrobiales</taxon>
        <taxon>Rhizobiaceae</taxon>
        <taxon>Rhizobium/Agrobacterium group</taxon>
        <taxon>Rhizobium</taxon>
    </lineage>
</organism>
<dbReference type="RefSeq" id="WP_183897082.1">
    <property type="nucleotide sequence ID" value="NZ_JACIDV010000009.1"/>
</dbReference>
<sequence length="523" mass="57545">MGSFRDWLGNVIAGRDLSDEHAGAQIGGVRQHTSNQQTIGMTPVKLASILRAADNGDPEAFFELAEQIEELDPHYVAQLATRKRSVAQLPITVKAASDSAEHEQHAAFVRAWVDQGILRSSLFDMLDAIGKAISFMEIDWQVRHGHLCPAKLTWQTQRWFTFDKMDGDTPLLRDVGGDKPFAPHKFIVHRSKVKSGLTIRSGIARVAVWYWMFKSFTVKDWAIFCQNYGQPIRIGKYGRGATEAEKDVLWRAVSGIAGDCAAIMPREMLVEFHEVGSKSSSTDMYERRTDWHNREVSKLVLGQTTTTDAVSGGHAVAKEHRLVQEDIERSDALETSGTFNAQLIPNMVAFNFGPQDHYPTLAIGRPDEVPIDVFSSAFEKLGPLGLTADAGWMRDRLGIPAPKTDAEIVGGRPVAPAPVKEEKTQPTKHALDRVFASAHSRTQPNIMDALTDRLEQEASEAMNGMIEKVRNVLMQATDLADAGRRVATLGLSADELAEAMARTMTLAHLAGQAALVDDLAGRT</sequence>
<name>A0A7W6G2W1_9HYPH</name>
<dbReference type="Pfam" id="PF06074">
    <property type="entry name" value="Portal_Mu"/>
    <property type="match status" value="1"/>
</dbReference>
<evidence type="ECO:0000313" key="2">
    <source>
        <dbReference type="Proteomes" id="UP000565286"/>
    </source>
</evidence>
<proteinExistence type="predicted"/>
<dbReference type="Proteomes" id="UP000565286">
    <property type="component" value="Unassembled WGS sequence"/>
</dbReference>
<reference evidence="1 2" key="1">
    <citation type="submission" date="2020-08" db="EMBL/GenBank/DDBJ databases">
        <title>Genomic Encyclopedia of Type Strains, Phase IV (KMG-IV): sequencing the most valuable type-strain genomes for metagenomic binning, comparative biology and taxonomic classification.</title>
        <authorList>
            <person name="Goeker M."/>
        </authorList>
    </citation>
    <scope>NUCLEOTIDE SEQUENCE [LARGE SCALE GENOMIC DNA]</scope>
    <source>
        <strain evidence="1 2">DSM 26438</strain>
    </source>
</reference>
<dbReference type="EMBL" id="JACIDV010000009">
    <property type="protein sequence ID" value="MBB3947227.1"/>
    <property type="molecule type" value="Genomic_DNA"/>
</dbReference>
<comment type="caution">
    <text evidence="1">The sequence shown here is derived from an EMBL/GenBank/DDBJ whole genome shotgun (WGS) entry which is preliminary data.</text>
</comment>
<gene>
    <name evidence="1" type="ORF">GGQ73_003193</name>
</gene>
<evidence type="ECO:0000313" key="1">
    <source>
        <dbReference type="EMBL" id="MBB3947227.1"/>
    </source>
</evidence>
<protein>
    <submittedName>
        <fullName evidence="1">Phage gp29-like protein</fullName>
    </submittedName>
</protein>
<keyword evidence="2" id="KW-1185">Reference proteome</keyword>
<dbReference type="InterPro" id="IPR009279">
    <property type="entry name" value="Portal_Mu"/>
</dbReference>